<evidence type="ECO:0008006" key="3">
    <source>
        <dbReference type="Google" id="ProtNLM"/>
    </source>
</evidence>
<reference evidence="1 2" key="1">
    <citation type="submission" date="2019-12" db="EMBL/GenBank/DDBJ databases">
        <title>Mucilaginibacter sp. HMF7410 genome sequencing and assembly.</title>
        <authorList>
            <person name="Kang H."/>
            <person name="Cha I."/>
            <person name="Kim H."/>
            <person name="Joh K."/>
        </authorList>
    </citation>
    <scope>NUCLEOTIDE SEQUENCE [LARGE SCALE GENOMIC DNA]</scope>
    <source>
        <strain evidence="1 2">HMF7410</strain>
    </source>
</reference>
<sequence length="268" mass="31611">MKYSILFISCVVFLFGSCQTKNKTDDKSINERFNCLKGLMKSAWYEHGIDERIPPIKNVDYGFIILVDTNFKATNFISFDEDFSRKRSKALDTTDYTLHDNEWEKMTSKQKLDKVFEQKLYYKKQADSAHIKNNLGQNQVWVINNTTDTVSIQMQDWSYICILQGLTKSGQWLPIQYWRFSNCGNSYYDKHFLPKTANSFITTLPNTGNYQTKLRFKLLGTDKFYYSNEFTGKINYCDFVEDSLNYDNRRSKPKPHYKLDTLIHLSML</sequence>
<dbReference type="Proteomes" id="UP000462014">
    <property type="component" value="Unassembled WGS sequence"/>
</dbReference>
<dbReference type="AlphaFoldDB" id="A0A7K1T102"/>
<dbReference type="PROSITE" id="PS51257">
    <property type="entry name" value="PROKAR_LIPOPROTEIN"/>
    <property type="match status" value="1"/>
</dbReference>
<keyword evidence="2" id="KW-1185">Reference proteome</keyword>
<comment type="caution">
    <text evidence="1">The sequence shown here is derived from an EMBL/GenBank/DDBJ whole genome shotgun (WGS) entry which is preliminary data.</text>
</comment>
<evidence type="ECO:0000313" key="1">
    <source>
        <dbReference type="EMBL" id="MVN23262.1"/>
    </source>
</evidence>
<name>A0A7K1T102_9SPHI</name>
<organism evidence="1 2">
    <name type="scientific">Mucilaginibacter arboris</name>
    <dbReference type="NCBI Taxonomy" id="2682090"/>
    <lineage>
        <taxon>Bacteria</taxon>
        <taxon>Pseudomonadati</taxon>
        <taxon>Bacteroidota</taxon>
        <taxon>Sphingobacteriia</taxon>
        <taxon>Sphingobacteriales</taxon>
        <taxon>Sphingobacteriaceae</taxon>
        <taxon>Mucilaginibacter</taxon>
    </lineage>
</organism>
<evidence type="ECO:0000313" key="2">
    <source>
        <dbReference type="Proteomes" id="UP000462014"/>
    </source>
</evidence>
<gene>
    <name evidence="1" type="ORF">GO621_17195</name>
</gene>
<protein>
    <recommendedName>
        <fullName evidence="3">Lipoprotein</fullName>
    </recommendedName>
</protein>
<dbReference type="RefSeq" id="WP_157569337.1">
    <property type="nucleotide sequence ID" value="NZ_WPIK01000020.1"/>
</dbReference>
<dbReference type="EMBL" id="WPIK01000020">
    <property type="protein sequence ID" value="MVN23262.1"/>
    <property type="molecule type" value="Genomic_DNA"/>
</dbReference>
<accession>A0A7K1T102</accession>
<proteinExistence type="predicted"/>